<reference evidence="2 3" key="1">
    <citation type="journal article" date="2011" name="Cell">
        <title>Insight into structure and assembly of the nuclear pore complex by utilizing the genome of a eukaryotic thermophile.</title>
        <authorList>
            <person name="Amlacher S."/>
            <person name="Sarges P."/>
            <person name="Flemming D."/>
            <person name="van Noort V."/>
            <person name="Kunze R."/>
            <person name="Devos D.P."/>
            <person name="Arumugam M."/>
            <person name="Bork P."/>
            <person name="Hurt E."/>
        </authorList>
    </citation>
    <scope>NUCLEOTIDE SEQUENCE [LARGE SCALE GENOMIC DNA]</scope>
    <source>
        <strain evidence="3">DSM 1495 / CBS 144.50 / IMI 039719</strain>
    </source>
</reference>
<feature type="compositionally biased region" description="Polar residues" evidence="1">
    <location>
        <begin position="16"/>
        <end position="26"/>
    </location>
</feature>
<dbReference type="OrthoDB" id="68104at2759"/>
<sequence length="97" mass="10718">MVSISSKWPNLPKTPQKPNNPILQSPHPSHLQYFDVSGDPICCFSYANRVIAMNDIRSAQLTGSCAFWGTVYGLKVRSRNFAAGIGMTLKTMIDELS</sequence>
<dbReference type="RefSeq" id="XP_006697565.1">
    <property type="nucleotide sequence ID" value="XM_006697502.1"/>
</dbReference>
<feature type="region of interest" description="Disordered" evidence="1">
    <location>
        <begin position="1"/>
        <end position="26"/>
    </location>
</feature>
<accession>G0SHR3</accession>
<evidence type="ECO:0000256" key="1">
    <source>
        <dbReference type="SAM" id="MobiDB-lite"/>
    </source>
</evidence>
<protein>
    <submittedName>
        <fullName evidence="2">Uncharacterized protein</fullName>
    </submittedName>
</protein>
<proteinExistence type="predicted"/>
<evidence type="ECO:0000313" key="3">
    <source>
        <dbReference type="Proteomes" id="UP000008066"/>
    </source>
</evidence>
<keyword evidence="3" id="KW-1185">Reference proteome</keyword>
<dbReference type="AlphaFoldDB" id="G0SHR3"/>
<evidence type="ECO:0000313" key="2">
    <source>
        <dbReference type="EMBL" id="EGS16983.1"/>
    </source>
</evidence>
<dbReference type="KEGG" id="cthr:CTHT_0073080"/>
<dbReference type="Proteomes" id="UP000008066">
    <property type="component" value="Unassembled WGS sequence"/>
</dbReference>
<dbReference type="EMBL" id="GL988048">
    <property type="protein sequence ID" value="EGS16983.1"/>
    <property type="molecule type" value="Genomic_DNA"/>
</dbReference>
<dbReference type="HOGENOM" id="CLU_2346504_0_0_1"/>
<name>G0SHR3_CHATD</name>
<organism evidence="3">
    <name type="scientific">Chaetomium thermophilum (strain DSM 1495 / CBS 144.50 / IMI 039719)</name>
    <name type="common">Thermochaetoides thermophila</name>
    <dbReference type="NCBI Taxonomy" id="759272"/>
    <lineage>
        <taxon>Eukaryota</taxon>
        <taxon>Fungi</taxon>
        <taxon>Dikarya</taxon>
        <taxon>Ascomycota</taxon>
        <taxon>Pezizomycotina</taxon>
        <taxon>Sordariomycetes</taxon>
        <taxon>Sordariomycetidae</taxon>
        <taxon>Sordariales</taxon>
        <taxon>Chaetomiaceae</taxon>
        <taxon>Thermochaetoides</taxon>
    </lineage>
</organism>
<dbReference type="GeneID" id="18261346"/>
<gene>
    <name evidence="2" type="ORF">CTHT_0073080</name>
</gene>